<feature type="transmembrane region" description="Helical" evidence="1">
    <location>
        <begin position="69"/>
        <end position="96"/>
    </location>
</feature>
<feature type="transmembrane region" description="Helical" evidence="1">
    <location>
        <begin position="133"/>
        <end position="152"/>
    </location>
</feature>
<gene>
    <name evidence="2" type="ORF">MAM1_0900d11347</name>
</gene>
<dbReference type="EMBL" id="DF837189">
    <property type="protein sequence ID" value="GAN11761.1"/>
    <property type="molecule type" value="Genomic_DNA"/>
</dbReference>
<dbReference type="AlphaFoldDB" id="A0A0C9MLY7"/>
<keyword evidence="1" id="KW-0812">Transmembrane</keyword>
<keyword evidence="1" id="KW-1133">Transmembrane helix</keyword>
<name>A0A0C9MLY7_9FUNG</name>
<evidence type="ECO:0000313" key="2">
    <source>
        <dbReference type="EMBL" id="GAN11761.1"/>
    </source>
</evidence>
<feature type="transmembrane region" description="Helical" evidence="1">
    <location>
        <begin position="27"/>
        <end position="57"/>
    </location>
</feature>
<sequence>MMLSLGVCCCCDCRSLAVLAILSFGNLVLASAACCRSLAVLMLLVQLTAVVAVYLLLSSWCGLGACFCCLLSSICCLGAVYCYCCCSFTIAVLVMHSHGVRVCCCCRSFAVLAMLYRVNLVLFAAICCYYKHLLLLTAVLGLASAAAVAHLLCW</sequence>
<evidence type="ECO:0000313" key="3">
    <source>
        <dbReference type="Proteomes" id="UP000053815"/>
    </source>
</evidence>
<accession>A0A0C9MLY7</accession>
<feature type="transmembrane region" description="Helical" evidence="1">
    <location>
        <begin position="108"/>
        <end position="126"/>
    </location>
</feature>
<keyword evidence="3" id="KW-1185">Reference proteome</keyword>
<dbReference type="Proteomes" id="UP000053815">
    <property type="component" value="Unassembled WGS sequence"/>
</dbReference>
<proteinExistence type="predicted"/>
<keyword evidence="1" id="KW-0472">Membrane</keyword>
<reference evidence="2" key="1">
    <citation type="submission" date="2014-09" db="EMBL/GenBank/DDBJ databases">
        <title>Draft genome sequence of an oleaginous Mucoromycotina fungus Mucor ambiguus NBRC6742.</title>
        <authorList>
            <person name="Takeda I."/>
            <person name="Yamane N."/>
            <person name="Morita T."/>
            <person name="Tamano K."/>
            <person name="Machida M."/>
            <person name="Baker S."/>
            <person name="Koike H."/>
        </authorList>
    </citation>
    <scope>NUCLEOTIDE SEQUENCE</scope>
    <source>
        <strain evidence="2">NBRC 6742</strain>
    </source>
</reference>
<organism evidence="2">
    <name type="scientific">Mucor ambiguus</name>
    <dbReference type="NCBI Taxonomy" id="91626"/>
    <lineage>
        <taxon>Eukaryota</taxon>
        <taxon>Fungi</taxon>
        <taxon>Fungi incertae sedis</taxon>
        <taxon>Mucoromycota</taxon>
        <taxon>Mucoromycotina</taxon>
        <taxon>Mucoromycetes</taxon>
        <taxon>Mucorales</taxon>
        <taxon>Mucorineae</taxon>
        <taxon>Mucoraceae</taxon>
        <taxon>Mucor</taxon>
    </lineage>
</organism>
<evidence type="ECO:0000256" key="1">
    <source>
        <dbReference type="SAM" id="Phobius"/>
    </source>
</evidence>
<protein>
    <submittedName>
        <fullName evidence="2">Uncharacterized protein</fullName>
    </submittedName>
</protein>